<feature type="binding site" evidence="7">
    <location>
        <position position="85"/>
    </location>
    <ligand>
        <name>4-imidazolone-5-propanoate</name>
        <dbReference type="ChEBI" id="CHEBI:77893"/>
    </ligand>
</feature>
<comment type="pathway">
    <text evidence="7">Amino-acid degradation; L-histidine degradation into L-glutamate; N-formimidoyl-L-glutamate from L-histidine: step 3/3.</text>
</comment>
<keyword evidence="7" id="KW-0963">Cytoplasm</keyword>
<proteinExistence type="inferred from homology"/>
<dbReference type="PANTHER" id="PTHR42752">
    <property type="entry name" value="IMIDAZOLONEPROPIONASE"/>
    <property type="match status" value="1"/>
</dbReference>
<comment type="cofactor">
    <cofactor evidence="7">
        <name>Zn(2+)</name>
        <dbReference type="ChEBI" id="CHEBI:29105"/>
    </cofactor>
    <cofactor evidence="7">
        <name>Fe(3+)</name>
        <dbReference type="ChEBI" id="CHEBI:29034"/>
    </cofactor>
    <text evidence="7">Binds 1 zinc or iron ion per subunit.</text>
</comment>
<dbReference type="NCBIfam" id="TIGR01224">
    <property type="entry name" value="hutI"/>
    <property type="match status" value="1"/>
</dbReference>
<feature type="binding site" evidence="7">
    <location>
        <position position="245"/>
    </location>
    <ligand>
        <name>4-imidazolone-5-propanoate</name>
        <dbReference type="ChEBI" id="CHEBI:77893"/>
    </ligand>
</feature>
<keyword evidence="10" id="KW-1185">Reference proteome</keyword>
<feature type="binding site" evidence="7">
    <location>
        <position position="319"/>
    </location>
    <ligand>
        <name>N-formimidoyl-L-glutamate</name>
        <dbReference type="ChEBI" id="CHEBI:58928"/>
    </ligand>
</feature>
<feature type="binding site" evidence="7">
    <location>
        <position position="321"/>
    </location>
    <ligand>
        <name>N-formimidoyl-L-glutamate</name>
        <dbReference type="ChEBI" id="CHEBI:58928"/>
    </ligand>
</feature>
<dbReference type="GO" id="GO:0050480">
    <property type="term" value="F:imidazolonepropionase activity"/>
    <property type="evidence" value="ECO:0007669"/>
    <property type="project" value="UniProtKB-EC"/>
</dbReference>
<accession>A0ABT2F0T5</accession>
<comment type="caution">
    <text evidence="9">The sequence shown here is derived from an EMBL/GenBank/DDBJ whole genome shotgun (WGS) entry which is preliminary data.</text>
</comment>
<dbReference type="Gene3D" id="3.20.20.140">
    <property type="entry name" value="Metal-dependent hydrolases"/>
    <property type="match status" value="1"/>
</dbReference>
<feature type="binding site" evidence="7">
    <location>
        <position position="317"/>
    </location>
    <ligand>
        <name>Fe(3+)</name>
        <dbReference type="ChEBI" id="CHEBI:29034"/>
    </ligand>
</feature>
<feature type="binding site" evidence="7">
    <location>
        <position position="78"/>
    </location>
    <ligand>
        <name>Zn(2+)</name>
        <dbReference type="ChEBI" id="CHEBI:29105"/>
    </ligand>
</feature>
<dbReference type="PANTHER" id="PTHR42752:SF1">
    <property type="entry name" value="IMIDAZOLONEPROPIONASE-RELATED"/>
    <property type="match status" value="1"/>
</dbReference>
<evidence type="ECO:0000313" key="10">
    <source>
        <dbReference type="Proteomes" id="UP001205609"/>
    </source>
</evidence>
<keyword evidence="4 7" id="KW-0369">Histidine metabolism</keyword>
<dbReference type="EMBL" id="JANUXY010000003">
    <property type="protein sequence ID" value="MCS4486064.1"/>
    <property type="molecule type" value="Genomic_DNA"/>
</dbReference>
<dbReference type="RefSeq" id="WP_259199166.1">
    <property type="nucleotide sequence ID" value="NZ_JANUXY010000003.1"/>
</dbReference>
<dbReference type="Pfam" id="PF01979">
    <property type="entry name" value="Amidohydro_1"/>
    <property type="match status" value="1"/>
</dbReference>
<dbReference type="InterPro" id="IPR011059">
    <property type="entry name" value="Metal-dep_hydrolase_composite"/>
</dbReference>
<comment type="subcellular location">
    <subcellularLocation>
        <location evidence="7">Cytoplasm</location>
    </subcellularLocation>
</comment>
<reference evidence="9 10" key="1">
    <citation type="journal article" date="2023" name="Int. J. Syst. Evol. Microbiol.">
        <title>Streptococcus sciuri sp. nov., Staphylococcus marylandisciuri sp. nov. and Staphylococcus americanisciuri sp. nov., isolated from faeces of eastern grey squirrel (Sciurus carolinensis).</title>
        <authorList>
            <person name="Volokhov D.V."/>
            <person name="Zagorodnyaya T.A."/>
            <person name="Furtak V.A."/>
            <person name="Nattanmai G."/>
            <person name="Randall L."/>
            <person name="Jose S."/>
            <person name="Gao Y."/>
            <person name="Eisenberg T."/>
            <person name="Delmonte P."/>
            <person name="Blom J."/>
            <person name="Mitchell K.K."/>
        </authorList>
    </citation>
    <scope>NUCLEOTIDE SEQUENCE [LARGE SCALE GENOMIC DNA]</scope>
    <source>
        <strain evidence="9 10">GRT3</strain>
    </source>
</reference>
<protein>
    <recommendedName>
        <fullName evidence="1 7">Imidazolonepropionase</fullName>
        <ecNumber evidence="1 7">3.5.2.7</ecNumber>
    </recommendedName>
    <alternativeName>
        <fullName evidence="7">Imidazolone-5-propionate hydrolase</fullName>
    </alternativeName>
</protein>
<feature type="binding site" evidence="7">
    <location>
        <position position="148"/>
    </location>
    <ligand>
        <name>4-imidazolone-5-propanoate</name>
        <dbReference type="ChEBI" id="CHEBI:77893"/>
    </ligand>
</feature>
<sequence length="411" mass="44915">MNDLIIQNIKQLVLPKSTERPLKGAELDELTIIENGTVVVKDGKIVYSGPFTDAYHATEVIDASHNVVSPALVDAHTHLVHGGSREHEMALKRQGLSYLEILERGGGILSTVEATRTATEDELFYKAERDLLTMIHHGVLAVESKSGYGLDRDNELKQLKVSHRLQEKYGLEMRHTFLGPHAVPKEAASNEAFLQEMIDLLPEVKQFADFADIFCETGVFSIEASKRYMQAAKAQGFRVKIHADEIDPLGGLGLAIEEDAISADHLVAASEKDKAKLSDSDTVAVLLPGTTFYLGKNDYADARGMLEHNGAIAIATDFNPGSCVTNNLQMVMAIAALKLKLSPNEIWNAVTVNAAKAMAVEAGTINKGDKANIVIWHAPNHAYIPYHYGVNHVDTVIHEGNIIVKKDLALK</sequence>
<dbReference type="HAMAP" id="MF_00372">
    <property type="entry name" value="HutI"/>
    <property type="match status" value="1"/>
</dbReference>
<feature type="binding site" evidence="7">
    <location>
        <position position="242"/>
    </location>
    <ligand>
        <name>Zn(2+)</name>
        <dbReference type="ChEBI" id="CHEBI:29105"/>
    </ligand>
</feature>
<evidence type="ECO:0000313" key="9">
    <source>
        <dbReference type="EMBL" id="MCS4486064.1"/>
    </source>
</evidence>
<evidence type="ECO:0000259" key="8">
    <source>
        <dbReference type="Pfam" id="PF01979"/>
    </source>
</evidence>
<evidence type="ECO:0000256" key="1">
    <source>
        <dbReference type="ARBA" id="ARBA00012864"/>
    </source>
</evidence>
<keyword evidence="5 7" id="KW-0862">Zinc</keyword>
<evidence type="ECO:0000256" key="5">
    <source>
        <dbReference type="ARBA" id="ARBA00022833"/>
    </source>
</evidence>
<dbReference type="SUPFAM" id="SSF51338">
    <property type="entry name" value="Composite domain of metallo-dependent hydrolases"/>
    <property type="match status" value="2"/>
</dbReference>
<feature type="binding site" evidence="7">
    <location>
        <position position="322"/>
    </location>
    <ligand>
        <name>4-imidazolone-5-propanoate</name>
        <dbReference type="ChEBI" id="CHEBI:77893"/>
    </ligand>
</feature>
<dbReference type="Proteomes" id="UP001205609">
    <property type="component" value="Unassembled WGS sequence"/>
</dbReference>
<dbReference type="InterPro" id="IPR006680">
    <property type="entry name" value="Amidohydro-rel"/>
</dbReference>
<feature type="binding site" evidence="7">
    <location>
        <position position="76"/>
    </location>
    <ligand>
        <name>Zn(2+)</name>
        <dbReference type="ChEBI" id="CHEBI:29105"/>
    </ligand>
</feature>
<dbReference type="Gene3D" id="2.30.40.10">
    <property type="entry name" value="Urease, subunit C, domain 1"/>
    <property type="match status" value="1"/>
</dbReference>
<gene>
    <name evidence="7 9" type="primary">hutI</name>
    <name evidence="9" type="ORF">NXS11_04050</name>
</gene>
<keyword evidence="6 7" id="KW-0408">Iron</keyword>
<comment type="function">
    <text evidence="7">Catalyzes the hydrolytic cleavage of the carbon-nitrogen bond in imidazolone-5-propanoate to yield N-formimidoyl-L-glutamate. It is the third step in the universal histidine degradation pathway.</text>
</comment>
<feature type="binding site" evidence="7">
    <location>
        <position position="242"/>
    </location>
    <ligand>
        <name>Fe(3+)</name>
        <dbReference type="ChEBI" id="CHEBI:29034"/>
    </ligand>
</feature>
<feature type="domain" description="Amidohydrolase-related" evidence="8">
    <location>
        <begin position="67"/>
        <end position="401"/>
    </location>
</feature>
<dbReference type="InterPro" id="IPR032466">
    <property type="entry name" value="Metal_Hydrolase"/>
</dbReference>
<feature type="binding site" evidence="7">
    <location>
        <position position="317"/>
    </location>
    <ligand>
        <name>Zn(2+)</name>
        <dbReference type="ChEBI" id="CHEBI:29105"/>
    </ligand>
</feature>
<feature type="binding site" evidence="7">
    <location>
        <position position="181"/>
    </location>
    <ligand>
        <name>4-imidazolone-5-propanoate</name>
        <dbReference type="ChEBI" id="CHEBI:77893"/>
    </ligand>
</feature>
<organism evidence="9 10">
    <name type="scientific">Staphylococcus americanisciuri</name>
    <dbReference type="NCBI Taxonomy" id="2973940"/>
    <lineage>
        <taxon>Bacteria</taxon>
        <taxon>Bacillati</taxon>
        <taxon>Bacillota</taxon>
        <taxon>Bacilli</taxon>
        <taxon>Bacillales</taxon>
        <taxon>Staphylococcaceae</taxon>
        <taxon>Staphylococcus</taxon>
    </lineage>
</organism>
<dbReference type="InterPro" id="IPR005920">
    <property type="entry name" value="HutI"/>
</dbReference>
<feature type="binding site" evidence="7">
    <location>
        <position position="78"/>
    </location>
    <ligand>
        <name>Fe(3+)</name>
        <dbReference type="ChEBI" id="CHEBI:29034"/>
    </ligand>
</feature>
<evidence type="ECO:0000256" key="4">
    <source>
        <dbReference type="ARBA" id="ARBA00022808"/>
    </source>
</evidence>
<comment type="catalytic activity">
    <reaction evidence="7">
        <text>4-imidazolone-5-propanoate + H2O = N-formimidoyl-L-glutamate</text>
        <dbReference type="Rhea" id="RHEA:23660"/>
        <dbReference type="ChEBI" id="CHEBI:15377"/>
        <dbReference type="ChEBI" id="CHEBI:58928"/>
        <dbReference type="ChEBI" id="CHEBI:77893"/>
        <dbReference type="EC" id="3.5.2.7"/>
    </reaction>
</comment>
<evidence type="ECO:0000256" key="6">
    <source>
        <dbReference type="ARBA" id="ARBA00023004"/>
    </source>
</evidence>
<keyword evidence="2 7" id="KW-0479">Metal-binding</keyword>
<dbReference type="EC" id="3.5.2.7" evidence="1 7"/>
<evidence type="ECO:0000256" key="3">
    <source>
        <dbReference type="ARBA" id="ARBA00022801"/>
    </source>
</evidence>
<dbReference type="SUPFAM" id="SSF51556">
    <property type="entry name" value="Metallo-dependent hydrolases"/>
    <property type="match status" value="1"/>
</dbReference>
<keyword evidence="3 7" id="KW-0378">Hydrolase</keyword>
<evidence type="ECO:0000256" key="2">
    <source>
        <dbReference type="ARBA" id="ARBA00022723"/>
    </source>
</evidence>
<feature type="binding site" evidence="7">
    <location>
        <position position="76"/>
    </location>
    <ligand>
        <name>Fe(3+)</name>
        <dbReference type="ChEBI" id="CHEBI:29034"/>
    </ligand>
</feature>
<comment type="similarity">
    <text evidence="7">Belongs to the metallo-dependent hydrolases superfamily. HutI family.</text>
</comment>
<evidence type="ECO:0000256" key="7">
    <source>
        <dbReference type="HAMAP-Rule" id="MF_00372"/>
    </source>
</evidence>
<feature type="binding site" evidence="7">
    <location>
        <position position="148"/>
    </location>
    <ligand>
        <name>N-formimidoyl-L-glutamate</name>
        <dbReference type="ChEBI" id="CHEBI:58928"/>
    </ligand>
</feature>
<name>A0ABT2F0T5_9STAP</name>